<dbReference type="GO" id="GO:0017061">
    <property type="term" value="F:S-methyl-5-thioadenosine phosphorylase activity"/>
    <property type="evidence" value="ECO:0007669"/>
    <property type="project" value="UniProtKB-UniRule"/>
</dbReference>
<dbReference type="InterPro" id="IPR035994">
    <property type="entry name" value="Nucleoside_phosphorylase_sf"/>
</dbReference>
<gene>
    <name evidence="3" type="primary">mtnP</name>
    <name evidence="5" type="ORF">A3G54_03660</name>
</gene>
<name>A0A1F5Y1X7_9BACT</name>
<dbReference type="UniPathway" id="UPA00904">
    <property type="reaction ID" value="UER00873"/>
</dbReference>
<accession>A0A1F5Y1X7</accession>
<comment type="subunit">
    <text evidence="3">Homohexamer. Dimer of a homotrimer.</text>
</comment>
<dbReference type="Pfam" id="PF01048">
    <property type="entry name" value="PNP_UDP_1"/>
    <property type="match status" value="1"/>
</dbReference>
<dbReference type="EMBL" id="MFIQ01000002">
    <property type="protein sequence ID" value="OGF93871.1"/>
    <property type="molecule type" value="Genomic_DNA"/>
</dbReference>
<dbReference type="InterPro" id="IPR000845">
    <property type="entry name" value="Nucleoside_phosphorylase_d"/>
</dbReference>
<comment type="pathway">
    <text evidence="3">Amino-acid biosynthesis; L-methionine biosynthesis via salvage pathway; S-methyl-5-thio-alpha-D-ribose 1-phosphate from S-methyl-5'-thioadenosine (phosphorylase route): step 1/1.</text>
</comment>
<comment type="function">
    <text evidence="3">Catalyzes the reversible phosphorylation of S-methyl-5'-thioadenosine (MTA) to adenine and 5-methylthioribose-1-phosphate. Involved in the breakdown of MTA, a major by-product of polyamine biosynthesis. Responsible for the first step in the methionine salvage pathway after MTA has been generated from S-adenosylmethionine. Has broad substrate specificity with 6-aminopurine nucleosides as preferred substrates.</text>
</comment>
<dbReference type="HAMAP" id="MF_01963">
    <property type="entry name" value="MTAP"/>
    <property type="match status" value="1"/>
</dbReference>
<evidence type="ECO:0000256" key="3">
    <source>
        <dbReference type="HAMAP-Rule" id="MF_01963"/>
    </source>
</evidence>
<dbReference type="CDD" id="cd09010">
    <property type="entry name" value="MTAP_SsMTAPII_like_MTIP"/>
    <property type="match status" value="1"/>
</dbReference>
<feature type="binding site" evidence="3">
    <location>
        <position position="181"/>
    </location>
    <ligand>
        <name>phosphate</name>
        <dbReference type="ChEBI" id="CHEBI:43474"/>
    </ligand>
</feature>
<evidence type="ECO:0000256" key="1">
    <source>
        <dbReference type="ARBA" id="ARBA00022676"/>
    </source>
</evidence>
<evidence type="ECO:0000313" key="6">
    <source>
        <dbReference type="Proteomes" id="UP000178894"/>
    </source>
</evidence>
<dbReference type="GO" id="GO:0006166">
    <property type="term" value="P:purine ribonucleoside salvage"/>
    <property type="evidence" value="ECO:0007669"/>
    <property type="project" value="UniProtKB-KW"/>
</dbReference>
<dbReference type="STRING" id="1798364.A3G54_03660"/>
<evidence type="ECO:0000259" key="4">
    <source>
        <dbReference type="Pfam" id="PF01048"/>
    </source>
</evidence>
<dbReference type="PANTHER" id="PTHR42679:SF2">
    <property type="entry name" value="S-METHYL-5'-THIOADENOSINE PHOSPHORYLASE"/>
    <property type="match status" value="1"/>
</dbReference>
<protein>
    <recommendedName>
        <fullName evidence="3">S-methyl-5'-thioadenosine phosphorylase</fullName>
        <ecNumber evidence="3">2.4.2.28</ecNumber>
    </recommendedName>
    <alternativeName>
        <fullName evidence="3">5'-methylthioadenosine phosphorylase</fullName>
        <shortName evidence="3">MTA phosphorylase</shortName>
        <shortName evidence="3">MTAP</shortName>
    </alternativeName>
</protein>
<sequence>MGVIGGSGLYVLPGLTISEIVETETLYGKPSGPISVGELCGERIAFLPRHGSKHAIPPHKVPYKANLAAMKSLGVRHVIGTCVVSSLRKEIEPGTFVVPNQFINFTWGRDDTFEVDHQLVHLPMAQPYCEQMQGIVNRELKTMGVSYRATGTVIVIQGPRFSTIAESKMFALWGGDVVNMTQYPECYFAHELGLCYGAVATVTDYDVGIPSAISMQAESIEIVLAIFRRNTSATVTLLEKLSVAAEEITKCNCATDRLAEYYKLANG</sequence>
<dbReference type="PANTHER" id="PTHR42679">
    <property type="entry name" value="S-METHYL-5'-THIOADENOSINE PHOSPHORYLASE"/>
    <property type="match status" value="1"/>
</dbReference>
<feature type="binding site" evidence="3">
    <location>
        <begin position="49"/>
        <end position="50"/>
    </location>
    <ligand>
        <name>phosphate</name>
        <dbReference type="ChEBI" id="CHEBI:43474"/>
    </ligand>
</feature>
<dbReference type="AlphaFoldDB" id="A0A1F5Y1X7"/>
<keyword evidence="3" id="KW-0660">Purine salvage</keyword>
<comment type="caution">
    <text evidence="3">Lacks conserved residue(s) required for the propagation of feature annotation.</text>
</comment>
<reference evidence="5 6" key="1">
    <citation type="journal article" date="2016" name="Nat. Commun.">
        <title>Thousands of microbial genomes shed light on interconnected biogeochemical processes in an aquifer system.</title>
        <authorList>
            <person name="Anantharaman K."/>
            <person name="Brown C.T."/>
            <person name="Hug L.A."/>
            <person name="Sharon I."/>
            <person name="Castelle C.J."/>
            <person name="Probst A.J."/>
            <person name="Thomas B.C."/>
            <person name="Singh A."/>
            <person name="Wilkins M.J."/>
            <person name="Karaoz U."/>
            <person name="Brodie E.L."/>
            <person name="Williams K.H."/>
            <person name="Hubbard S.S."/>
            <person name="Banfield J.F."/>
        </authorList>
    </citation>
    <scope>NUCLEOTIDE SEQUENCE [LARGE SCALE GENOMIC DNA]</scope>
</reference>
<feature type="binding site" evidence="3">
    <location>
        <begin position="204"/>
        <end position="206"/>
    </location>
    <ligand>
        <name>substrate</name>
    </ligand>
</feature>
<comment type="caution">
    <text evidence="5">The sequence shown here is derived from an EMBL/GenBank/DDBJ whole genome shotgun (WGS) entry which is preliminary data.</text>
</comment>
<dbReference type="GO" id="GO:0019509">
    <property type="term" value="P:L-methionine salvage from methylthioadenosine"/>
    <property type="evidence" value="ECO:0007669"/>
    <property type="project" value="UniProtKB-UniRule"/>
</dbReference>
<evidence type="ECO:0000313" key="5">
    <source>
        <dbReference type="EMBL" id="OGF93871.1"/>
    </source>
</evidence>
<keyword evidence="1 3" id="KW-0328">Glycosyltransferase</keyword>
<feature type="site" description="Important for substrate specificity" evidence="3">
    <location>
        <position position="162"/>
    </location>
</feature>
<dbReference type="SUPFAM" id="SSF53167">
    <property type="entry name" value="Purine and uridine phosphorylases"/>
    <property type="match status" value="1"/>
</dbReference>
<feature type="binding site" evidence="3">
    <location>
        <position position="7"/>
    </location>
    <ligand>
        <name>phosphate</name>
        <dbReference type="ChEBI" id="CHEBI:43474"/>
    </ligand>
</feature>
<feature type="binding site" evidence="3">
    <location>
        <position position="180"/>
    </location>
    <ligand>
        <name>substrate</name>
    </ligand>
</feature>
<feature type="site" description="Important for substrate specificity" evidence="3">
    <location>
        <position position="220"/>
    </location>
</feature>
<dbReference type="GO" id="GO:0005829">
    <property type="term" value="C:cytosol"/>
    <property type="evidence" value="ECO:0007669"/>
    <property type="project" value="TreeGrafter"/>
</dbReference>
<keyword evidence="2 3" id="KW-0808">Transferase</keyword>
<dbReference type="Gene3D" id="3.40.50.1580">
    <property type="entry name" value="Nucleoside phosphorylase domain"/>
    <property type="match status" value="1"/>
</dbReference>
<comment type="similarity">
    <text evidence="3">Belongs to the PNP/MTAP phosphorylase family. MTAP subfamily.</text>
</comment>
<dbReference type="InterPro" id="IPR010044">
    <property type="entry name" value="MTAP"/>
</dbReference>
<evidence type="ECO:0000256" key="2">
    <source>
        <dbReference type="ARBA" id="ARBA00022679"/>
    </source>
</evidence>
<proteinExistence type="inferred from homology"/>
<dbReference type="EC" id="2.4.2.28" evidence="3"/>
<feature type="domain" description="Nucleoside phosphorylase" evidence="4">
    <location>
        <begin position="2"/>
        <end position="208"/>
    </location>
</feature>
<organism evidence="5 6">
    <name type="scientific">Candidatus Giovannonibacteria bacterium RIFCSPLOWO2_12_FULL_44_15</name>
    <dbReference type="NCBI Taxonomy" id="1798364"/>
    <lineage>
        <taxon>Bacteria</taxon>
        <taxon>Candidatus Giovannoniibacteriota</taxon>
    </lineage>
</organism>
<dbReference type="Proteomes" id="UP000178894">
    <property type="component" value="Unassembled WGS sequence"/>
</dbReference>
<comment type="catalytic activity">
    <reaction evidence="3">
        <text>S-methyl-5'-thioadenosine + phosphate = 5-(methylsulfanyl)-alpha-D-ribose 1-phosphate + adenine</text>
        <dbReference type="Rhea" id="RHEA:11852"/>
        <dbReference type="ChEBI" id="CHEBI:16708"/>
        <dbReference type="ChEBI" id="CHEBI:17509"/>
        <dbReference type="ChEBI" id="CHEBI:43474"/>
        <dbReference type="ChEBI" id="CHEBI:58533"/>
        <dbReference type="EC" id="2.4.2.28"/>
    </reaction>
</comment>